<dbReference type="InterPro" id="IPR000943">
    <property type="entry name" value="RNA_pol_sigma70"/>
</dbReference>
<dbReference type="InterPro" id="IPR007630">
    <property type="entry name" value="RNA_pol_sigma70_r4"/>
</dbReference>
<dbReference type="GO" id="GO:0006352">
    <property type="term" value="P:DNA-templated transcription initiation"/>
    <property type="evidence" value="ECO:0007669"/>
    <property type="project" value="InterPro"/>
</dbReference>
<dbReference type="PANTHER" id="PTHR30603:SF60">
    <property type="entry name" value="RNA POLYMERASE SIGMA FACTOR RPOD"/>
    <property type="match status" value="1"/>
</dbReference>
<dbReference type="EMBL" id="LAZR01003851">
    <property type="protein sequence ID" value="KKN14116.1"/>
    <property type="molecule type" value="Genomic_DNA"/>
</dbReference>
<evidence type="ECO:0000256" key="1">
    <source>
        <dbReference type="SAM" id="MobiDB-lite"/>
    </source>
</evidence>
<evidence type="ECO:0000313" key="3">
    <source>
        <dbReference type="EMBL" id="KKN14116.1"/>
    </source>
</evidence>
<feature type="region of interest" description="Disordered" evidence="1">
    <location>
        <begin position="23"/>
        <end position="55"/>
    </location>
</feature>
<dbReference type="InterPro" id="IPR036388">
    <property type="entry name" value="WH-like_DNA-bd_sf"/>
</dbReference>
<comment type="caution">
    <text evidence="3">The sequence shown here is derived from an EMBL/GenBank/DDBJ whole genome shotgun (WGS) entry which is preliminary data.</text>
</comment>
<dbReference type="CDD" id="cd06171">
    <property type="entry name" value="Sigma70_r4"/>
    <property type="match status" value="1"/>
</dbReference>
<dbReference type="PANTHER" id="PTHR30603">
    <property type="entry name" value="RNA POLYMERASE SIGMA FACTOR RPO"/>
    <property type="match status" value="1"/>
</dbReference>
<feature type="domain" description="RNA polymerase sigma-70" evidence="2">
    <location>
        <begin position="506"/>
        <end position="532"/>
    </location>
</feature>
<organism evidence="3">
    <name type="scientific">marine sediment metagenome</name>
    <dbReference type="NCBI Taxonomy" id="412755"/>
    <lineage>
        <taxon>unclassified sequences</taxon>
        <taxon>metagenomes</taxon>
        <taxon>ecological metagenomes</taxon>
    </lineage>
</organism>
<sequence length="1020" mass="112912">MLSRLGKKLKALVSRETVKTVPTAPSVATDGQDRLAASDTKYTSTSSTVEPAQSLAATEPLQTTQPAPVLELEKSSRAFDRIEGNELEVALNATEADHTHIAWAKFADKAPDERMEAGTNSDDDLTVLKLGLAIDEPRQDNPFKMQATHLSSGPSHKPELSASHNAPEEEHLLDLATRRFASTRLINVLRNAEGELPTTTVAAYMRAPDAAREAFKVLENSGQKTAMELDDLVRKFAREVDQNRQAAADSIVDVVRVADCSVRLLNAITANAHRLPVDTVREYMRAPQHSRQAFLKLPNVGRKSADELDQIVRSFVPSVTDPDGDKELISSEDGDIPRAVKAAEVFFSGMLYPDELFEWSPPTRLANLLKIDQLEHQKSLVDFLKTYDETASRIRSLPGCGRKSIEQLDQIVSSLIEERLSICGADKGIAPDLRCVLRGELISHTSLASIVALENIKPEDIKVSETASIEELTVAEIIAASVSSLDERQQDILLRRYGINRDETETLEQVATSYDVTRERIRQIEKKAKQKLETNRTKKILVVALEQEGALEKLFKNRKIVSEEQIITVSRTLTAEERLAVDLAYGDLKSFLDTESVRTEAGWVQEQDLLLMSHEPEDLAGSLRQRIVSAIWDLNLPIRLSEISSSLPDYPLSEIKNEMAEKLSATFQGDLVVAAPRLPSSVRCVLILREAGHAMHCEVVRARMHELFGKDESIGQIGNTLAGLEEALIVERGTYDLYENLSLTDNDVEEIRDRTLRHLESVGGFVSAKVLFSGLFQGETERFGIAFGPYMLLGIVQDDKRFETKRGLMIGLASDENKTEFRGLGEDVIAVLTEAQRSMTLVEIAEELEGRRDVLTTSVSIGLENSPEAVSVGRGRFDLAVRTIGQEERQADLIQACAIALADGPKTVFALSEILSLVWGEIQTRPLLSFLKNRDIFDVDQKIVTVIELPEVVSRYVGIRDQVREHGSAGVPDLEAVRDALKSRDASDLTRLDHLFASKEDEQGEGEEMLGMILGDFGID</sequence>
<protein>
    <recommendedName>
        <fullName evidence="2">RNA polymerase sigma-70 domain-containing protein</fullName>
    </recommendedName>
</protein>
<gene>
    <name evidence="3" type="ORF">LCGC14_0999450</name>
</gene>
<dbReference type="SUPFAM" id="SSF88659">
    <property type="entry name" value="Sigma3 and sigma4 domains of RNA polymerase sigma factors"/>
    <property type="match status" value="1"/>
</dbReference>
<dbReference type="GO" id="GO:0003700">
    <property type="term" value="F:DNA-binding transcription factor activity"/>
    <property type="evidence" value="ECO:0007669"/>
    <property type="project" value="InterPro"/>
</dbReference>
<accession>A0A0F9QLX7</accession>
<dbReference type="InterPro" id="IPR013324">
    <property type="entry name" value="RNA_pol_sigma_r3/r4-like"/>
</dbReference>
<feature type="compositionally biased region" description="Polar residues" evidence="1">
    <location>
        <begin position="40"/>
        <end position="51"/>
    </location>
</feature>
<name>A0A0F9QLX7_9ZZZZ</name>
<dbReference type="PRINTS" id="PR00046">
    <property type="entry name" value="SIGMA70FCT"/>
</dbReference>
<dbReference type="Gene3D" id="1.10.10.10">
    <property type="entry name" value="Winged helix-like DNA-binding domain superfamily/Winged helix DNA-binding domain"/>
    <property type="match status" value="1"/>
</dbReference>
<evidence type="ECO:0000259" key="2">
    <source>
        <dbReference type="PROSITE" id="PS00716"/>
    </source>
</evidence>
<dbReference type="InterPro" id="IPR050239">
    <property type="entry name" value="Sigma-70_RNA_pol_init_factors"/>
</dbReference>
<reference evidence="3" key="1">
    <citation type="journal article" date="2015" name="Nature">
        <title>Complex archaea that bridge the gap between prokaryotes and eukaryotes.</title>
        <authorList>
            <person name="Spang A."/>
            <person name="Saw J.H."/>
            <person name="Jorgensen S.L."/>
            <person name="Zaremba-Niedzwiedzka K."/>
            <person name="Martijn J."/>
            <person name="Lind A.E."/>
            <person name="van Eijk R."/>
            <person name="Schleper C."/>
            <person name="Guy L."/>
            <person name="Ettema T.J."/>
        </authorList>
    </citation>
    <scope>NUCLEOTIDE SEQUENCE</scope>
</reference>
<proteinExistence type="predicted"/>
<dbReference type="AlphaFoldDB" id="A0A0F9QLX7"/>
<dbReference type="PROSITE" id="PS00716">
    <property type="entry name" value="SIGMA70_2"/>
    <property type="match status" value="1"/>
</dbReference>
<dbReference type="Pfam" id="PF04545">
    <property type="entry name" value="Sigma70_r4"/>
    <property type="match status" value="1"/>
</dbReference>